<comment type="caution">
    <text evidence="2">The sequence shown here is derived from an EMBL/GenBank/DDBJ whole genome shotgun (WGS) entry which is preliminary data.</text>
</comment>
<evidence type="ECO:0000256" key="1">
    <source>
        <dbReference type="SAM" id="MobiDB-lite"/>
    </source>
</evidence>
<dbReference type="RefSeq" id="XP_011133201.1">
    <property type="nucleotide sequence ID" value="XM_011134899.1"/>
</dbReference>
<keyword evidence="3" id="KW-1185">Reference proteome</keyword>
<name>A0A023AZ15_GRENI</name>
<protein>
    <submittedName>
        <fullName evidence="2">Uncharacterized protein</fullName>
    </submittedName>
</protein>
<evidence type="ECO:0000313" key="3">
    <source>
        <dbReference type="Proteomes" id="UP000019763"/>
    </source>
</evidence>
<feature type="region of interest" description="Disordered" evidence="1">
    <location>
        <begin position="136"/>
        <end position="170"/>
    </location>
</feature>
<dbReference type="EMBL" id="AFNH02001240">
    <property type="protein sequence ID" value="EZG43570.1"/>
    <property type="molecule type" value="Genomic_DNA"/>
</dbReference>
<sequence length="170" mass="18523">FLLHQWQVLLKVRDALAAADARVAALSAAQREAYLVEFTQTLSVAFFRLVHLMKPMLDAQPVALDLPTLTTHGFRAAHDAPTAHVTASGAAHSVSAARDFDDCVRRAQYDQPQTKIKTYQDQLDEAAEQLQKQLLLAQQRARAPPTPPATAAPAPPPATIHPGMTTDRDT</sequence>
<gene>
    <name evidence="2" type="ORF">GNI_166220</name>
</gene>
<proteinExistence type="predicted"/>
<accession>A0A023AZ15</accession>
<organism evidence="2 3">
    <name type="scientific">Gregarina niphandrodes</name>
    <name type="common">Septate eugregarine</name>
    <dbReference type="NCBI Taxonomy" id="110365"/>
    <lineage>
        <taxon>Eukaryota</taxon>
        <taxon>Sar</taxon>
        <taxon>Alveolata</taxon>
        <taxon>Apicomplexa</taxon>
        <taxon>Conoidasida</taxon>
        <taxon>Gregarinasina</taxon>
        <taxon>Eugregarinorida</taxon>
        <taxon>Gregarinidae</taxon>
        <taxon>Gregarina</taxon>
    </lineage>
</organism>
<feature type="compositionally biased region" description="Pro residues" evidence="1">
    <location>
        <begin position="144"/>
        <end position="159"/>
    </location>
</feature>
<dbReference type="Proteomes" id="UP000019763">
    <property type="component" value="Unassembled WGS sequence"/>
</dbReference>
<feature type="non-terminal residue" evidence="2">
    <location>
        <position position="1"/>
    </location>
</feature>
<dbReference type="GeneID" id="22915743"/>
<dbReference type="AlphaFoldDB" id="A0A023AZ15"/>
<dbReference type="VEuPathDB" id="CryptoDB:GNI_166220"/>
<reference evidence="2" key="1">
    <citation type="submission" date="2013-12" db="EMBL/GenBank/DDBJ databases">
        <authorList>
            <person name="Omoto C.K."/>
            <person name="Sibley D."/>
            <person name="Venepally P."/>
            <person name="Hadjithomas M."/>
            <person name="Karamycheva S."/>
            <person name="Brunk B."/>
            <person name="Roos D."/>
            <person name="Caler E."/>
            <person name="Lorenzi H."/>
        </authorList>
    </citation>
    <scope>NUCLEOTIDE SEQUENCE</scope>
</reference>
<evidence type="ECO:0000313" key="2">
    <source>
        <dbReference type="EMBL" id="EZG43570.1"/>
    </source>
</evidence>